<protein>
    <submittedName>
        <fullName evidence="5">1-acyl-sn-glycerol-3-phosphate acyltransferase</fullName>
        <ecNumber evidence="5">2.3.1.51</ecNumber>
    </submittedName>
</protein>
<dbReference type="GO" id="GO:0006654">
    <property type="term" value="P:phosphatidic acid biosynthetic process"/>
    <property type="evidence" value="ECO:0007669"/>
    <property type="project" value="TreeGrafter"/>
</dbReference>
<feature type="region of interest" description="Disordered" evidence="3">
    <location>
        <begin position="231"/>
        <end position="260"/>
    </location>
</feature>
<dbReference type="CDD" id="cd07989">
    <property type="entry name" value="LPLAT_AGPAT-like"/>
    <property type="match status" value="1"/>
</dbReference>
<accession>A0A7Y9JAL7</accession>
<evidence type="ECO:0000256" key="2">
    <source>
        <dbReference type="ARBA" id="ARBA00023315"/>
    </source>
</evidence>
<dbReference type="AlphaFoldDB" id="A0A7Y9JAL7"/>
<dbReference type="SMART" id="SM00563">
    <property type="entry name" value="PlsC"/>
    <property type="match status" value="1"/>
</dbReference>
<feature type="region of interest" description="Disordered" evidence="3">
    <location>
        <begin position="1"/>
        <end position="20"/>
    </location>
</feature>
<dbReference type="Pfam" id="PF01553">
    <property type="entry name" value="Acyltransferase"/>
    <property type="match status" value="1"/>
</dbReference>
<proteinExistence type="predicted"/>
<reference evidence="5 6" key="1">
    <citation type="submission" date="2020-07" db="EMBL/GenBank/DDBJ databases">
        <title>Sequencing the genomes of 1000 actinobacteria strains.</title>
        <authorList>
            <person name="Klenk H.-P."/>
        </authorList>
    </citation>
    <scope>NUCLEOTIDE SEQUENCE [LARGE SCALE GENOMIC DNA]</scope>
    <source>
        <strain evidence="5 6">DSM 21350</strain>
    </source>
</reference>
<dbReference type="SUPFAM" id="SSF69593">
    <property type="entry name" value="Glycerol-3-phosphate (1)-acyltransferase"/>
    <property type="match status" value="1"/>
</dbReference>
<keyword evidence="6" id="KW-1185">Reference proteome</keyword>
<gene>
    <name evidence="5" type="ORF">BJZ21_002063</name>
</gene>
<dbReference type="EMBL" id="JACCBG010000001">
    <property type="protein sequence ID" value="NYD41980.1"/>
    <property type="molecule type" value="Genomic_DNA"/>
</dbReference>
<keyword evidence="2 5" id="KW-0012">Acyltransferase</keyword>
<evidence type="ECO:0000256" key="3">
    <source>
        <dbReference type="SAM" id="MobiDB-lite"/>
    </source>
</evidence>
<sequence length="260" mass="28011">MSVATIGPAHGSHTDLPRSDRTRHPARWLLHSPLRRWARPVVRRRFGVRVHGTEQVPASGPVIFVSNHVGVADGPLLAIFAPRPVHTLTKKEMFAGPLGGVLRASGQIRLDRFHTDPAAVKACVRVLREGNAVGIFPEGRRGSGELDRFHRGAAYFALVSGAPVVPVVMFGTREPGGHSDALPARGGVVDLVFGPVSTLPATPWPRTREQVEQGSVFLREQMLVHLDRARTSTGRELPGPLPTAEIEPDPATGITERGAP</sequence>
<dbReference type="EC" id="2.3.1.51" evidence="5"/>
<dbReference type="InterPro" id="IPR002123">
    <property type="entry name" value="Plipid/glycerol_acylTrfase"/>
</dbReference>
<dbReference type="GO" id="GO:0005886">
    <property type="term" value="C:plasma membrane"/>
    <property type="evidence" value="ECO:0007669"/>
    <property type="project" value="TreeGrafter"/>
</dbReference>
<organism evidence="5 6">
    <name type="scientific">Nocardioides panaciterrulae</name>
    <dbReference type="NCBI Taxonomy" id="661492"/>
    <lineage>
        <taxon>Bacteria</taxon>
        <taxon>Bacillati</taxon>
        <taxon>Actinomycetota</taxon>
        <taxon>Actinomycetes</taxon>
        <taxon>Propionibacteriales</taxon>
        <taxon>Nocardioidaceae</taxon>
        <taxon>Nocardioides</taxon>
    </lineage>
</organism>
<evidence type="ECO:0000313" key="5">
    <source>
        <dbReference type="EMBL" id="NYD41980.1"/>
    </source>
</evidence>
<dbReference type="RefSeq" id="WP_343052085.1">
    <property type="nucleotide sequence ID" value="NZ_JACCBG010000001.1"/>
</dbReference>
<evidence type="ECO:0000256" key="1">
    <source>
        <dbReference type="ARBA" id="ARBA00022679"/>
    </source>
</evidence>
<feature type="domain" description="Phospholipid/glycerol acyltransferase" evidence="4">
    <location>
        <begin position="62"/>
        <end position="172"/>
    </location>
</feature>
<evidence type="ECO:0000313" key="6">
    <source>
        <dbReference type="Proteomes" id="UP000535511"/>
    </source>
</evidence>
<comment type="caution">
    <text evidence="5">The sequence shown here is derived from an EMBL/GenBank/DDBJ whole genome shotgun (WGS) entry which is preliminary data.</text>
</comment>
<dbReference type="GO" id="GO:0003841">
    <property type="term" value="F:1-acylglycerol-3-phosphate O-acyltransferase activity"/>
    <property type="evidence" value="ECO:0007669"/>
    <property type="project" value="UniProtKB-EC"/>
</dbReference>
<name>A0A7Y9JAL7_9ACTN</name>
<evidence type="ECO:0000259" key="4">
    <source>
        <dbReference type="SMART" id="SM00563"/>
    </source>
</evidence>
<dbReference type="PANTHER" id="PTHR10434:SF11">
    <property type="entry name" value="1-ACYL-SN-GLYCEROL-3-PHOSPHATE ACYLTRANSFERASE"/>
    <property type="match status" value="1"/>
</dbReference>
<dbReference type="Proteomes" id="UP000535511">
    <property type="component" value="Unassembled WGS sequence"/>
</dbReference>
<dbReference type="PANTHER" id="PTHR10434">
    <property type="entry name" value="1-ACYL-SN-GLYCEROL-3-PHOSPHATE ACYLTRANSFERASE"/>
    <property type="match status" value="1"/>
</dbReference>
<keyword evidence="1 5" id="KW-0808">Transferase</keyword>